<organism evidence="2 3">
    <name type="scientific">Anabarilius grahami</name>
    <name type="common">Kanglang fish</name>
    <name type="synonym">Barilius grahami</name>
    <dbReference type="NCBI Taxonomy" id="495550"/>
    <lineage>
        <taxon>Eukaryota</taxon>
        <taxon>Metazoa</taxon>
        <taxon>Chordata</taxon>
        <taxon>Craniata</taxon>
        <taxon>Vertebrata</taxon>
        <taxon>Euteleostomi</taxon>
        <taxon>Actinopterygii</taxon>
        <taxon>Neopterygii</taxon>
        <taxon>Teleostei</taxon>
        <taxon>Ostariophysi</taxon>
        <taxon>Cypriniformes</taxon>
        <taxon>Xenocyprididae</taxon>
        <taxon>Xenocypridinae</taxon>
        <taxon>Xenocypridinae incertae sedis</taxon>
        <taxon>Anabarilius</taxon>
    </lineage>
</organism>
<feature type="chain" id="PRO_5018250581" evidence="1">
    <location>
        <begin position="23"/>
        <end position="143"/>
    </location>
</feature>
<evidence type="ECO:0000313" key="2">
    <source>
        <dbReference type="EMBL" id="ROJ78733.1"/>
    </source>
</evidence>
<evidence type="ECO:0000313" key="3">
    <source>
        <dbReference type="Proteomes" id="UP000281406"/>
    </source>
</evidence>
<name>A0A3N0XVV4_ANAGA</name>
<gene>
    <name evidence="2" type="ORF">DPX16_15258</name>
</gene>
<keyword evidence="1" id="KW-0732">Signal</keyword>
<dbReference type="AlphaFoldDB" id="A0A3N0XVV4"/>
<proteinExistence type="predicted"/>
<comment type="caution">
    <text evidence="2">The sequence shown here is derived from an EMBL/GenBank/DDBJ whole genome shotgun (WGS) entry which is preliminary data.</text>
</comment>
<accession>A0A3N0XVV4</accession>
<dbReference type="OrthoDB" id="8931436at2759"/>
<keyword evidence="3" id="KW-1185">Reference proteome</keyword>
<dbReference type="Proteomes" id="UP000281406">
    <property type="component" value="Unassembled WGS sequence"/>
</dbReference>
<reference evidence="2 3" key="1">
    <citation type="submission" date="2018-10" db="EMBL/GenBank/DDBJ databases">
        <title>Genome assembly for a Yunnan-Guizhou Plateau 3E fish, Anabarilius grahami (Regan), and its evolutionary and genetic applications.</title>
        <authorList>
            <person name="Jiang W."/>
        </authorList>
    </citation>
    <scope>NUCLEOTIDE SEQUENCE [LARGE SCALE GENOMIC DNA]</scope>
    <source>
        <strain evidence="2">AG-KIZ</strain>
        <tissue evidence="2">Muscle</tissue>
    </source>
</reference>
<dbReference type="EMBL" id="RJVU01059333">
    <property type="protein sequence ID" value="ROJ78733.1"/>
    <property type="molecule type" value="Genomic_DNA"/>
</dbReference>
<evidence type="ECO:0000256" key="1">
    <source>
        <dbReference type="SAM" id="SignalP"/>
    </source>
</evidence>
<feature type="signal peptide" evidence="1">
    <location>
        <begin position="1"/>
        <end position="22"/>
    </location>
</feature>
<keyword evidence="2" id="KW-0675">Receptor</keyword>
<sequence length="143" mass="16482">MPYLRQLLILVLFLGSLGECRNKHATRERRWTGAVETQKHGTSLAKKPPDVTKSRRLKTEQLLKVDDHDFTMRPAFGGTIQVDTHYDLKFAKKYSISQKLKRSSLMGLSIWRIARSAMDWGALALEMRLIWQRFVVTGPILVD</sequence>
<protein>
    <submittedName>
        <fullName evidence="2">Gamma-aminobutyric acid receptor subunit rho-2</fullName>
    </submittedName>
</protein>